<accession>A0AAD5VUK1</accession>
<evidence type="ECO:0000313" key="2">
    <source>
        <dbReference type="Proteomes" id="UP001213000"/>
    </source>
</evidence>
<evidence type="ECO:0000313" key="1">
    <source>
        <dbReference type="EMBL" id="KAJ3569894.1"/>
    </source>
</evidence>
<protein>
    <submittedName>
        <fullName evidence="1">Uncharacterized protein</fullName>
    </submittedName>
</protein>
<dbReference type="AlphaFoldDB" id="A0AAD5VUK1"/>
<name>A0AAD5VUK1_9AGAR</name>
<organism evidence="1 2">
    <name type="scientific">Leucocoprinus birnbaumii</name>
    <dbReference type="NCBI Taxonomy" id="56174"/>
    <lineage>
        <taxon>Eukaryota</taxon>
        <taxon>Fungi</taxon>
        <taxon>Dikarya</taxon>
        <taxon>Basidiomycota</taxon>
        <taxon>Agaricomycotina</taxon>
        <taxon>Agaricomycetes</taxon>
        <taxon>Agaricomycetidae</taxon>
        <taxon>Agaricales</taxon>
        <taxon>Agaricineae</taxon>
        <taxon>Agaricaceae</taxon>
        <taxon>Leucocoprinus</taxon>
    </lineage>
</organism>
<dbReference type="Proteomes" id="UP001213000">
    <property type="component" value="Unassembled WGS sequence"/>
</dbReference>
<dbReference type="EMBL" id="JANIEX010000264">
    <property type="protein sequence ID" value="KAJ3569894.1"/>
    <property type="molecule type" value="Genomic_DNA"/>
</dbReference>
<proteinExistence type="predicted"/>
<reference evidence="1" key="1">
    <citation type="submission" date="2022-07" db="EMBL/GenBank/DDBJ databases">
        <title>Genome Sequence of Leucocoprinus birnbaumii.</title>
        <authorList>
            <person name="Buettner E."/>
        </authorList>
    </citation>
    <scope>NUCLEOTIDE SEQUENCE</scope>
    <source>
        <strain evidence="1">VT141</strain>
    </source>
</reference>
<keyword evidence="2" id="KW-1185">Reference proteome</keyword>
<sequence length="253" mass="28538">MNATHDSALHEKLLESLPETTHHEFIYTFASWALQQYHTTSSIALIKRPRSDLAQLCTEHLDQHLAATYILSDPNYDDPAKFFTTIAYQLASHSPAYAEVLENAVRQNPAVVTKCLEVQFQELILGPLKALSSRGIDPGMGMRKLIIVDGFDGYRCSMRTWKILRIVIKASTEGLPLRWAFFSRKSMDTMCVFGVLDSRATDVCWRVDLEALDNSDTAAGSFLPRVTRTASEKSQELWERCTAAAQQFFDVLL</sequence>
<comment type="caution">
    <text evidence="1">The sequence shown here is derived from an EMBL/GenBank/DDBJ whole genome shotgun (WGS) entry which is preliminary data.</text>
</comment>
<gene>
    <name evidence="1" type="ORF">NP233_g4757</name>
</gene>